<gene>
    <name evidence="12" type="ORF">FPZ11_13510</name>
</gene>
<dbReference type="CDD" id="cd06579">
    <property type="entry name" value="TM_PBP1_transp_AraH_like"/>
    <property type="match status" value="1"/>
</dbReference>
<protein>
    <recommendedName>
        <fullName evidence="10">Xylose transport system permease protein XylH</fullName>
    </recommendedName>
</protein>
<evidence type="ECO:0000256" key="7">
    <source>
        <dbReference type="ARBA" id="ARBA00022989"/>
    </source>
</evidence>
<keyword evidence="13" id="KW-1185">Reference proteome</keyword>
<dbReference type="OrthoDB" id="3468954at2"/>
<keyword evidence="8 11" id="KW-0472">Membrane</keyword>
<evidence type="ECO:0000256" key="8">
    <source>
        <dbReference type="ARBA" id="ARBA00023136"/>
    </source>
</evidence>
<reference evidence="12 13" key="1">
    <citation type="submission" date="2019-07" db="EMBL/GenBank/DDBJ databases">
        <title>Full genome sequence of Humibacter sp. WJ7-1.</title>
        <authorList>
            <person name="Im W.-T."/>
        </authorList>
    </citation>
    <scope>NUCLEOTIDE SEQUENCE [LARGE SCALE GENOMIC DNA]</scope>
    <source>
        <strain evidence="12 13">WJ7-1</strain>
    </source>
</reference>
<feature type="transmembrane region" description="Helical" evidence="11">
    <location>
        <begin position="150"/>
        <end position="169"/>
    </location>
</feature>
<feature type="transmembrane region" description="Helical" evidence="11">
    <location>
        <begin position="98"/>
        <end position="118"/>
    </location>
</feature>
<comment type="function">
    <text evidence="9">Part of the binding-protein-dependent transport system for D-xylose. Probably responsible for the translocation of the substrate across the membrane.</text>
</comment>
<dbReference type="InterPro" id="IPR001851">
    <property type="entry name" value="ABC_transp_permease"/>
</dbReference>
<dbReference type="KEGG" id="huw:FPZ11_13510"/>
<keyword evidence="7 11" id="KW-1133">Transmembrane helix</keyword>
<dbReference type="Proteomes" id="UP000320216">
    <property type="component" value="Chromosome"/>
</dbReference>
<feature type="transmembrane region" description="Helical" evidence="11">
    <location>
        <begin position="362"/>
        <end position="379"/>
    </location>
</feature>
<dbReference type="Pfam" id="PF02653">
    <property type="entry name" value="BPD_transp_2"/>
    <property type="match status" value="1"/>
</dbReference>
<evidence type="ECO:0000256" key="6">
    <source>
        <dbReference type="ARBA" id="ARBA00022692"/>
    </source>
</evidence>
<evidence type="ECO:0000256" key="3">
    <source>
        <dbReference type="ARBA" id="ARBA00022475"/>
    </source>
</evidence>
<keyword evidence="4" id="KW-0997">Cell inner membrane</keyword>
<evidence type="ECO:0000313" key="12">
    <source>
        <dbReference type="EMBL" id="QDZ15637.1"/>
    </source>
</evidence>
<sequence>MTRDARTALTARERLDSGAAYTLRDLGSGFVARLRDGDLGSLPVVCGLVIIAVLFQLANPRFLAPGNLVNLTLQAAPLGVIALGTVVVLLVAQIDLSVGSVSGLASAIVGVSAMQLGWPMLVGVVAAVAAGAVIGIFYGFLLTRFGVPSFVITLAGLLAFLGVQLALLGPNGSINIPFSDPLVQFANTWFLPPWAAYTIVGLASLGLLFSGLARRRRRMNAQLPAEHPSVPIAKAVILAAALSVAVWYLSLDRGTAVMPLLFLLLVVVMSYLLRRTRWGRSVFAVGGNVDAARRAGLPVTRTLVTAFMICSAFAALGGVLAAARLGSATTLTGSADTNLNAIAAAIIGGTSLFGGRGNAWSAVLGVLVISAISSGLTLLNLDSSVRYMITGAVLLLAVIVDSVSRRSRASHGRG</sequence>
<evidence type="ECO:0000256" key="4">
    <source>
        <dbReference type="ARBA" id="ARBA00022519"/>
    </source>
</evidence>
<dbReference type="PANTHER" id="PTHR32196">
    <property type="entry name" value="ABC TRANSPORTER PERMEASE PROTEIN YPHD-RELATED-RELATED"/>
    <property type="match status" value="1"/>
</dbReference>
<dbReference type="PANTHER" id="PTHR32196:SF32">
    <property type="entry name" value="XYLOSE TRANSPORT SYSTEM PERMEASE PROTEIN XYLH"/>
    <property type="match status" value="1"/>
</dbReference>
<name>A0A5B8M4X4_9MICO</name>
<organism evidence="12 13">
    <name type="scientific">Humibacter ginsenosidimutans</name>
    <dbReference type="NCBI Taxonomy" id="2599293"/>
    <lineage>
        <taxon>Bacteria</taxon>
        <taxon>Bacillati</taxon>
        <taxon>Actinomycetota</taxon>
        <taxon>Actinomycetes</taxon>
        <taxon>Micrococcales</taxon>
        <taxon>Microbacteriaceae</taxon>
        <taxon>Humibacter</taxon>
    </lineage>
</organism>
<proteinExistence type="predicted"/>
<keyword evidence="6 11" id="KW-0812">Transmembrane</keyword>
<feature type="transmembrane region" description="Helical" evidence="11">
    <location>
        <begin position="124"/>
        <end position="143"/>
    </location>
</feature>
<feature type="transmembrane region" description="Helical" evidence="11">
    <location>
        <begin position="71"/>
        <end position="91"/>
    </location>
</feature>
<dbReference type="EMBL" id="CP042305">
    <property type="protein sequence ID" value="QDZ15637.1"/>
    <property type="molecule type" value="Genomic_DNA"/>
</dbReference>
<evidence type="ECO:0000256" key="10">
    <source>
        <dbReference type="ARBA" id="ARBA00035686"/>
    </source>
</evidence>
<feature type="transmembrane region" description="Helical" evidence="11">
    <location>
        <begin position="189"/>
        <end position="212"/>
    </location>
</feature>
<comment type="subcellular location">
    <subcellularLocation>
        <location evidence="1">Cell membrane</location>
        <topology evidence="1">Multi-pass membrane protein</topology>
    </subcellularLocation>
</comment>
<dbReference type="GO" id="GO:0005886">
    <property type="term" value="C:plasma membrane"/>
    <property type="evidence" value="ECO:0007669"/>
    <property type="project" value="UniProtKB-SubCell"/>
</dbReference>
<evidence type="ECO:0000256" key="11">
    <source>
        <dbReference type="SAM" id="Phobius"/>
    </source>
</evidence>
<evidence type="ECO:0000256" key="5">
    <source>
        <dbReference type="ARBA" id="ARBA00022597"/>
    </source>
</evidence>
<keyword evidence="2" id="KW-0813">Transport</keyword>
<evidence type="ECO:0000313" key="13">
    <source>
        <dbReference type="Proteomes" id="UP000320216"/>
    </source>
</evidence>
<keyword evidence="5" id="KW-0762">Sugar transport</keyword>
<dbReference type="RefSeq" id="WP_146321671.1">
    <property type="nucleotide sequence ID" value="NZ_CP042305.1"/>
</dbReference>
<feature type="transmembrane region" description="Helical" evidence="11">
    <location>
        <begin position="256"/>
        <end position="273"/>
    </location>
</feature>
<feature type="transmembrane region" description="Helical" evidence="11">
    <location>
        <begin position="39"/>
        <end position="59"/>
    </location>
</feature>
<keyword evidence="3" id="KW-1003">Cell membrane</keyword>
<evidence type="ECO:0000256" key="2">
    <source>
        <dbReference type="ARBA" id="ARBA00022448"/>
    </source>
</evidence>
<dbReference type="AlphaFoldDB" id="A0A5B8M4X4"/>
<evidence type="ECO:0000256" key="9">
    <source>
        <dbReference type="ARBA" id="ARBA00035611"/>
    </source>
</evidence>
<accession>A0A5B8M4X4</accession>
<dbReference type="GO" id="GO:0022857">
    <property type="term" value="F:transmembrane transporter activity"/>
    <property type="evidence" value="ECO:0007669"/>
    <property type="project" value="InterPro"/>
</dbReference>
<feature type="transmembrane region" description="Helical" evidence="11">
    <location>
        <begin position="232"/>
        <end position="250"/>
    </location>
</feature>
<feature type="transmembrane region" description="Helical" evidence="11">
    <location>
        <begin position="303"/>
        <end position="325"/>
    </location>
</feature>
<evidence type="ECO:0000256" key="1">
    <source>
        <dbReference type="ARBA" id="ARBA00004651"/>
    </source>
</evidence>